<evidence type="ECO:0000313" key="1">
    <source>
        <dbReference type="EMBL" id="GBM23444.1"/>
    </source>
</evidence>
<proteinExistence type="predicted"/>
<name>A0A4Y2E6F7_ARAVE</name>
<comment type="caution">
    <text evidence="1">The sequence shown here is derived from an EMBL/GenBank/DDBJ whole genome shotgun (WGS) entry which is preliminary data.</text>
</comment>
<dbReference type="AlphaFoldDB" id="A0A4Y2E6F7"/>
<dbReference type="Proteomes" id="UP000499080">
    <property type="component" value="Unassembled WGS sequence"/>
</dbReference>
<dbReference type="EMBL" id="BGPR01000498">
    <property type="protein sequence ID" value="GBM23444.1"/>
    <property type="molecule type" value="Genomic_DNA"/>
</dbReference>
<accession>A0A4Y2E6F7</accession>
<protein>
    <submittedName>
        <fullName evidence="1">Uncharacterized protein</fullName>
    </submittedName>
</protein>
<gene>
    <name evidence="1" type="ORF">AVEN_181565_1</name>
</gene>
<sequence>MCLKKGKKELSLEQQLQAKRKETTQISRVSLVMTLAAHVPSPRSLVPFHPSHKKTPKIRKKSFCGNREKAAEYVFGPTIFPKKFDPGTLHSGSLVHPWCRKG</sequence>
<organism evidence="1 2">
    <name type="scientific">Araneus ventricosus</name>
    <name type="common">Orbweaver spider</name>
    <name type="synonym">Epeira ventricosa</name>
    <dbReference type="NCBI Taxonomy" id="182803"/>
    <lineage>
        <taxon>Eukaryota</taxon>
        <taxon>Metazoa</taxon>
        <taxon>Ecdysozoa</taxon>
        <taxon>Arthropoda</taxon>
        <taxon>Chelicerata</taxon>
        <taxon>Arachnida</taxon>
        <taxon>Araneae</taxon>
        <taxon>Araneomorphae</taxon>
        <taxon>Entelegynae</taxon>
        <taxon>Araneoidea</taxon>
        <taxon>Araneidae</taxon>
        <taxon>Araneus</taxon>
    </lineage>
</organism>
<reference evidence="1 2" key="1">
    <citation type="journal article" date="2019" name="Sci. Rep.">
        <title>Orb-weaving spider Araneus ventricosus genome elucidates the spidroin gene catalogue.</title>
        <authorList>
            <person name="Kono N."/>
            <person name="Nakamura H."/>
            <person name="Ohtoshi R."/>
            <person name="Moran D.A.P."/>
            <person name="Shinohara A."/>
            <person name="Yoshida Y."/>
            <person name="Fujiwara M."/>
            <person name="Mori M."/>
            <person name="Tomita M."/>
            <person name="Arakawa K."/>
        </authorList>
    </citation>
    <scope>NUCLEOTIDE SEQUENCE [LARGE SCALE GENOMIC DNA]</scope>
</reference>
<keyword evidence="2" id="KW-1185">Reference proteome</keyword>
<evidence type="ECO:0000313" key="2">
    <source>
        <dbReference type="Proteomes" id="UP000499080"/>
    </source>
</evidence>